<evidence type="ECO:0000313" key="2">
    <source>
        <dbReference type="Proteomes" id="UP000430692"/>
    </source>
</evidence>
<proteinExistence type="predicted"/>
<dbReference type="InterPro" id="IPR024268">
    <property type="entry name" value="AviRa"/>
</dbReference>
<dbReference type="Gene3D" id="3.40.50.150">
    <property type="entry name" value="Vaccinia Virus protein VP39"/>
    <property type="match status" value="1"/>
</dbReference>
<dbReference type="RefSeq" id="WP_160802274.1">
    <property type="nucleotide sequence ID" value="NZ_WUUL01000010.1"/>
</dbReference>
<name>A0A6I4VWF2_9BACL</name>
<organism evidence="1 2">
    <name type="scientific">Shimazuella alba</name>
    <dbReference type="NCBI Taxonomy" id="2690964"/>
    <lineage>
        <taxon>Bacteria</taxon>
        <taxon>Bacillati</taxon>
        <taxon>Bacillota</taxon>
        <taxon>Bacilli</taxon>
        <taxon>Bacillales</taxon>
        <taxon>Thermoactinomycetaceae</taxon>
        <taxon>Shimazuella</taxon>
    </lineage>
</organism>
<dbReference type="EMBL" id="WUUL01000010">
    <property type="protein sequence ID" value="MXQ54921.1"/>
    <property type="molecule type" value="Genomic_DNA"/>
</dbReference>
<protein>
    <recommendedName>
        <fullName evidence="3">rRNA methyltransferase AviRa</fullName>
    </recommendedName>
</protein>
<keyword evidence="2" id="KW-1185">Reference proteome</keyword>
<dbReference type="Proteomes" id="UP000430692">
    <property type="component" value="Unassembled WGS sequence"/>
</dbReference>
<sequence length="238" mass="27669">MIYKYEMEKEDYSDFASGRVLHNAPNTTGFPARLGKEIMSRCLTQLRTDKNLILYDPCCGGAHLLTFIGFLYREHFAEIYGSDIDEQVLEYAKRNLKLLTEEGLLARKEQLQRDFDIYQKESHLHALESVERLERLNQTAVKQLQCFPFHIAGITRPPIQNVNIVFTDLPYGNIVDWKGSKDNHIQQMLTNIYQILDLNNSIVAIVCDKKQKVIHGNFEKIHAFHHGKRKITFLKPFT</sequence>
<evidence type="ECO:0008006" key="3">
    <source>
        <dbReference type="Google" id="ProtNLM"/>
    </source>
</evidence>
<dbReference type="Gene3D" id="1.10.287.540">
    <property type="entry name" value="Helix hairpin bin"/>
    <property type="match status" value="1"/>
</dbReference>
<dbReference type="Pfam" id="PF11599">
    <property type="entry name" value="AviRa"/>
    <property type="match status" value="1"/>
</dbReference>
<dbReference type="AlphaFoldDB" id="A0A6I4VWF2"/>
<accession>A0A6I4VWF2</accession>
<reference evidence="1 2" key="1">
    <citation type="submission" date="2019-12" db="EMBL/GenBank/DDBJ databases">
        <title>Whole-genome analyses of novel actinobacteria.</title>
        <authorList>
            <person name="Sahin N."/>
            <person name="Saygin H."/>
        </authorList>
    </citation>
    <scope>NUCLEOTIDE SEQUENCE [LARGE SCALE GENOMIC DNA]</scope>
    <source>
        <strain evidence="1 2">KC615</strain>
    </source>
</reference>
<evidence type="ECO:0000313" key="1">
    <source>
        <dbReference type="EMBL" id="MXQ54921.1"/>
    </source>
</evidence>
<gene>
    <name evidence="1" type="ORF">GSM42_14580</name>
</gene>
<dbReference type="InterPro" id="IPR029063">
    <property type="entry name" value="SAM-dependent_MTases_sf"/>
</dbReference>
<dbReference type="SUPFAM" id="SSF53335">
    <property type="entry name" value="S-adenosyl-L-methionine-dependent methyltransferases"/>
    <property type="match status" value="1"/>
</dbReference>
<comment type="caution">
    <text evidence="1">The sequence shown here is derived from an EMBL/GenBank/DDBJ whole genome shotgun (WGS) entry which is preliminary data.</text>
</comment>